<organism evidence="4 5">
    <name type="scientific">Macrococcoides caseolyticum</name>
    <dbReference type="NCBI Taxonomy" id="69966"/>
    <lineage>
        <taxon>Bacteria</taxon>
        <taxon>Bacillati</taxon>
        <taxon>Bacillota</taxon>
        <taxon>Bacilli</taxon>
        <taxon>Bacillales</taxon>
        <taxon>Staphylococcaceae</taxon>
        <taxon>Macrococcoides</taxon>
    </lineage>
</organism>
<dbReference type="PANTHER" id="PTHR21599">
    <property type="entry name" value="GLYCERATE KINASE"/>
    <property type="match status" value="1"/>
</dbReference>
<dbReference type="SUPFAM" id="SSF110738">
    <property type="entry name" value="Glycerate kinase I"/>
    <property type="match status" value="1"/>
</dbReference>
<dbReference type="InterPro" id="IPR018197">
    <property type="entry name" value="Glycerate_kinase_RE-like"/>
</dbReference>
<dbReference type="EMBL" id="PIXC01000001">
    <property type="protein sequence ID" value="PKE27287.1"/>
    <property type="molecule type" value="Genomic_DNA"/>
</dbReference>
<dbReference type="AlphaFoldDB" id="A0A855H4X5"/>
<dbReference type="InterPro" id="IPR004381">
    <property type="entry name" value="Glycerate_kinase"/>
</dbReference>
<evidence type="ECO:0000256" key="2">
    <source>
        <dbReference type="ARBA" id="ARBA00022679"/>
    </source>
</evidence>
<dbReference type="InterPro" id="IPR036129">
    <property type="entry name" value="Glycerate_kinase_sf"/>
</dbReference>
<keyword evidence="3" id="KW-0418">Kinase</keyword>
<evidence type="ECO:0000313" key="5">
    <source>
        <dbReference type="Proteomes" id="UP000233482"/>
    </source>
</evidence>
<accession>A0A855H4X5</accession>
<reference evidence="4 5" key="1">
    <citation type="submission" date="2017-12" db="EMBL/GenBank/DDBJ databases">
        <title>Genomics of Macrococcus caseolyticus.</title>
        <authorList>
            <person name="MacFadyen A.C."/>
            <person name="Paterson G.K."/>
        </authorList>
    </citation>
    <scope>NUCLEOTIDE SEQUENCE [LARGE SCALE GENOMIC DNA]</scope>
    <source>
        <strain evidence="4 5">5788_EF188</strain>
    </source>
</reference>
<dbReference type="GO" id="GO:0031388">
    <property type="term" value="P:organic acid phosphorylation"/>
    <property type="evidence" value="ECO:0007669"/>
    <property type="project" value="InterPro"/>
</dbReference>
<comment type="similarity">
    <text evidence="1">Belongs to the glycerate kinase type-1 family.</text>
</comment>
<evidence type="ECO:0000256" key="3">
    <source>
        <dbReference type="ARBA" id="ARBA00022777"/>
    </source>
</evidence>
<dbReference type="Proteomes" id="UP000233482">
    <property type="component" value="Unassembled WGS sequence"/>
</dbReference>
<name>A0A855H4X5_9STAP</name>
<keyword evidence="2" id="KW-0808">Transferase</keyword>
<gene>
    <name evidence="4" type="ORF">CW686_00395</name>
</gene>
<proteinExistence type="inferred from homology"/>
<dbReference type="Gene3D" id="3.90.1510.10">
    <property type="entry name" value="Glycerate kinase, domain 2"/>
    <property type="match status" value="1"/>
</dbReference>
<sequence>MYDALSKQSITNRISISYLFLEETMKILIAMDTFFTLYSQYANQYVYDGIEIEDANVVMVPLFESDNNMIDALLTWEKGAKLSRQVYNGNLVETDIQVARIAHDTMLIDAGQFLNSEVPEETSSYGLGQMIINGVDMGITSFIISLGNVNVFDAGTGMLQALGAKFYDREQRLIDHVMHQGLLKFVRYMHFDDMDSRLKHVNFKIISDHEYHNYGKKSQISVQDHAFDVKQRVDNSIWYMLQQFKKHGLDYTCSPYGGDGGALRTIFEQYFKADIRTSAQLIFERTHIETLLEEADMIIYGGGSNEETSGSLIVSEINRRIDKSKQYIYLSAGKQFLPPHIKDSVVPLNVYPEVTEHTEDIQIGLQLQQAIQSIMKLSK</sequence>
<comment type="caution">
    <text evidence="4">The sequence shown here is derived from an EMBL/GenBank/DDBJ whole genome shotgun (WGS) entry which is preliminary data.</text>
</comment>
<evidence type="ECO:0000256" key="1">
    <source>
        <dbReference type="ARBA" id="ARBA00006284"/>
    </source>
</evidence>
<dbReference type="InterPro" id="IPR018193">
    <property type="entry name" value="Glyc_kinase_flavodox-like_fold"/>
</dbReference>
<dbReference type="PANTHER" id="PTHR21599:SF0">
    <property type="entry name" value="GLYCERATE KINASE"/>
    <property type="match status" value="1"/>
</dbReference>
<evidence type="ECO:0000313" key="4">
    <source>
        <dbReference type="EMBL" id="PKE27287.1"/>
    </source>
</evidence>
<dbReference type="Gene3D" id="3.40.50.10350">
    <property type="entry name" value="Glycerate kinase, domain 1"/>
    <property type="match status" value="1"/>
</dbReference>
<protein>
    <recommendedName>
        <fullName evidence="6">Glycerate kinase</fullName>
    </recommendedName>
</protein>
<dbReference type="GO" id="GO:0008887">
    <property type="term" value="F:glycerate kinase activity"/>
    <property type="evidence" value="ECO:0007669"/>
    <property type="project" value="InterPro"/>
</dbReference>
<dbReference type="Pfam" id="PF02595">
    <property type="entry name" value="Gly_kinase"/>
    <property type="match status" value="1"/>
</dbReference>
<evidence type="ECO:0008006" key="6">
    <source>
        <dbReference type="Google" id="ProtNLM"/>
    </source>
</evidence>